<evidence type="ECO:0000256" key="4">
    <source>
        <dbReference type="ARBA" id="ARBA00022692"/>
    </source>
</evidence>
<reference evidence="11" key="1">
    <citation type="submission" date="2019-10" db="EMBL/GenBank/DDBJ databases">
        <title>Streptomyces sp. nov., a novel actinobacterium isolated from alkaline environment.</title>
        <authorList>
            <person name="Golinska P."/>
        </authorList>
    </citation>
    <scope>NUCLEOTIDE SEQUENCE [LARGE SCALE GENOMIC DNA]</scope>
    <source>
        <strain evidence="11">DSM 42108</strain>
    </source>
</reference>
<keyword evidence="2 7" id="KW-0813">Transport</keyword>
<name>A0A7W3XWU6_9ACTN</name>
<dbReference type="Proteomes" id="UP000530234">
    <property type="component" value="Unassembled WGS sequence"/>
</dbReference>
<dbReference type="InterPro" id="IPR035906">
    <property type="entry name" value="MetI-like_sf"/>
</dbReference>
<feature type="transmembrane region" description="Helical" evidence="7">
    <location>
        <begin position="133"/>
        <end position="153"/>
    </location>
</feature>
<organism evidence="10 11">
    <name type="scientific">Streptomyces calidiresistens</name>
    <dbReference type="NCBI Taxonomy" id="1485586"/>
    <lineage>
        <taxon>Bacteria</taxon>
        <taxon>Bacillati</taxon>
        <taxon>Actinomycetota</taxon>
        <taxon>Actinomycetes</taxon>
        <taxon>Kitasatosporales</taxon>
        <taxon>Streptomycetaceae</taxon>
        <taxon>Streptomyces</taxon>
    </lineage>
</organism>
<evidence type="ECO:0000256" key="3">
    <source>
        <dbReference type="ARBA" id="ARBA00022475"/>
    </source>
</evidence>
<dbReference type="AlphaFoldDB" id="A0A7W3XWU6"/>
<evidence type="ECO:0000256" key="6">
    <source>
        <dbReference type="ARBA" id="ARBA00023136"/>
    </source>
</evidence>
<keyword evidence="11" id="KW-1185">Reference proteome</keyword>
<dbReference type="GO" id="GO:0005886">
    <property type="term" value="C:plasma membrane"/>
    <property type="evidence" value="ECO:0007669"/>
    <property type="project" value="UniProtKB-SubCell"/>
</dbReference>
<dbReference type="Pfam" id="PF00528">
    <property type="entry name" value="BPD_transp_1"/>
    <property type="match status" value="1"/>
</dbReference>
<feature type="transmembrane region" description="Helical" evidence="7">
    <location>
        <begin position="100"/>
        <end position="121"/>
    </location>
</feature>
<accession>A0A7W3XWU6</accession>
<evidence type="ECO:0000256" key="2">
    <source>
        <dbReference type="ARBA" id="ARBA00022448"/>
    </source>
</evidence>
<comment type="caution">
    <text evidence="10">The sequence shown here is derived from an EMBL/GenBank/DDBJ whole genome shotgun (WGS) entry which is preliminary data.</text>
</comment>
<feature type="transmembrane region" description="Helical" evidence="7">
    <location>
        <begin position="261"/>
        <end position="281"/>
    </location>
</feature>
<protein>
    <submittedName>
        <fullName evidence="10">ABC transporter permease subunit</fullName>
    </submittedName>
</protein>
<keyword evidence="6 7" id="KW-0472">Membrane</keyword>
<sequence>MTGPAPAGIRYVSTRADTGAGLPPGPRPRRRRGTLPRRLLAPLAAVTLLTLVGLGPLLAPHPPDRTVGPPWASPDGSTPLGTDALGRDVLSRVLAGGTGLLSLALVAALAAVLLGTAAGLWSGWAGGGAARRVAWVGDLLLAVPAPVLALVLATALSGASAVVTASVMAGAPLTARVVADEVAVLRRGGWVRAAVERGERAPAVLLREILPALRGLATADAGLRLVTALQLAAALSVLGLGPQPPAPDWALMLREGLPGTALNPAALLAPALALALCAWVLGAASRSAGRTGGAR</sequence>
<gene>
    <name evidence="10" type="ORF">FOE67_12015</name>
</gene>
<dbReference type="SUPFAM" id="SSF161098">
    <property type="entry name" value="MetI-like"/>
    <property type="match status" value="1"/>
</dbReference>
<keyword evidence="5 7" id="KW-1133">Transmembrane helix</keyword>
<evidence type="ECO:0000256" key="7">
    <source>
        <dbReference type="RuleBase" id="RU363032"/>
    </source>
</evidence>
<dbReference type="EMBL" id="VKHS01000241">
    <property type="protein sequence ID" value="MBB0230213.1"/>
    <property type="molecule type" value="Genomic_DNA"/>
</dbReference>
<feature type="transmembrane region" description="Helical" evidence="7">
    <location>
        <begin position="39"/>
        <end position="59"/>
    </location>
</feature>
<evidence type="ECO:0000256" key="1">
    <source>
        <dbReference type="ARBA" id="ARBA00004651"/>
    </source>
</evidence>
<dbReference type="PANTHER" id="PTHR43386:SF25">
    <property type="entry name" value="PEPTIDE ABC TRANSPORTER PERMEASE PROTEIN"/>
    <property type="match status" value="1"/>
</dbReference>
<keyword evidence="3" id="KW-1003">Cell membrane</keyword>
<comment type="similarity">
    <text evidence="7">Belongs to the binding-protein-dependent transport system permease family.</text>
</comment>
<dbReference type="PANTHER" id="PTHR43386">
    <property type="entry name" value="OLIGOPEPTIDE TRANSPORT SYSTEM PERMEASE PROTEIN APPC"/>
    <property type="match status" value="1"/>
</dbReference>
<evidence type="ECO:0000313" key="10">
    <source>
        <dbReference type="EMBL" id="MBB0230213.1"/>
    </source>
</evidence>
<dbReference type="InterPro" id="IPR000515">
    <property type="entry name" value="MetI-like"/>
</dbReference>
<dbReference type="GO" id="GO:0055085">
    <property type="term" value="P:transmembrane transport"/>
    <property type="evidence" value="ECO:0007669"/>
    <property type="project" value="InterPro"/>
</dbReference>
<comment type="subcellular location">
    <subcellularLocation>
        <location evidence="1 7">Cell membrane</location>
        <topology evidence="1 7">Multi-pass membrane protein</topology>
    </subcellularLocation>
</comment>
<keyword evidence="4 7" id="KW-0812">Transmembrane</keyword>
<feature type="domain" description="ABC transmembrane type-1" evidence="9">
    <location>
        <begin position="97"/>
        <end position="285"/>
    </location>
</feature>
<proteinExistence type="inferred from homology"/>
<feature type="region of interest" description="Disordered" evidence="8">
    <location>
        <begin position="1"/>
        <end position="34"/>
    </location>
</feature>
<evidence type="ECO:0000259" key="9">
    <source>
        <dbReference type="PROSITE" id="PS50928"/>
    </source>
</evidence>
<dbReference type="PROSITE" id="PS50928">
    <property type="entry name" value="ABC_TM1"/>
    <property type="match status" value="1"/>
</dbReference>
<evidence type="ECO:0000256" key="8">
    <source>
        <dbReference type="SAM" id="MobiDB-lite"/>
    </source>
</evidence>
<evidence type="ECO:0000256" key="5">
    <source>
        <dbReference type="ARBA" id="ARBA00022989"/>
    </source>
</evidence>
<evidence type="ECO:0000313" key="11">
    <source>
        <dbReference type="Proteomes" id="UP000530234"/>
    </source>
</evidence>
<dbReference type="InterPro" id="IPR050366">
    <property type="entry name" value="BP-dependent_transpt_permease"/>
</dbReference>